<sequence length="179" mass="20336">MKEAEKEIDFDFSNQTLSDSMNGGYFQSSFARLMALQNTSQCKSLDSTFLHDNFHENDTGCDYMPGCDPIFANISKPANVSSAKLFAESFKNRTLTSNKSSNQAWQDRKNEINSVKTTETKDQMTVEEEISRLKAIMKLVRCLKLFLLQEEYAELLALAVLFKVQTSSYLGYSILNIFT</sequence>
<reference evidence="1 2" key="1">
    <citation type="submission" date="2024-03" db="EMBL/GenBank/DDBJ databases">
        <title>Adaptation during the transition from Ophiocordyceps entomopathogen to insect associate is accompanied by gene loss and intensified selection.</title>
        <authorList>
            <person name="Ward C.M."/>
            <person name="Onetto C.A."/>
            <person name="Borneman A.R."/>
        </authorList>
    </citation>
    <scope>NUCLEOTIDE SEQUENCE [LARGE SCALE GENOMIC DNA]</scope>
    <source>
        <strain evidence="1">AWRI1</strain>
        <tissue evidence="1">Single Adult Female</tissue>
    </source>
</reference>
<organism evidence="1 2">
    <name type="scientific">Parthenolecanium corni</name>
    <dbReference type="NCBI Taxonomy" id="536013"/>
    <lineage>
        <taxon>Eukaryota</taxon>
        <taxon>Metazoa</taxon>
        <taxon>Ecdysozoa</taxon>
        <taxon>Arthropoda</taxon>
        <taxon>Hexapoda</taxon>
        <taxon>Insecta</taxon>
        <taxon>Pterygota</taxon>
        <taxon>Neoptera</taxon>
        <taxon>Paraneoptera</taxon>
        <taxon>Hemiptera</taxon>
        <taxon>Sternorrhyncha</taxon>
        <taxon>Coccoidea</taxon>
        <taxon>Coccidae</taxon>
        <taxon>Parthenolecanium</taxon>
    </lineage>
</organism>
<gene>
    <name evidence="1" type="ORF">V9T40_012516</name>
</gene>
<accession>A0AAN9T7X6</accession>
<dbReference type="EMBL" id="JBBCAQ010000036">
    <property type="protein sequence ID" value="KAK7576230.1"/>
    <property type="molecule type" value="Genomic_DNA"/>
</dbReference>
<evidence type="ECO:0000313" key="2">
    <source>
        <dbReference type="Proteomes" id="UP001367676"/>
    </source>
</evidence>
<protein>
    <submittedName>
        <fullName evidence="1">Uncharacterized protein</fullName>
    </submittedName>
</protein>
<name>A0AAN9T7X6_9HEMI</name>
<comment type="caution">
    <text evidence="1">The sequence shown here is derived from an EMBL/GenBank/DDBJ whole genome shotgun (WGS) entry which is preliminary data.</text>
</comment>
<evidence type="ECO:0000313" key="1">
    <source>
        <dbReference type="EMBL" id="KAK7576230.1"/>
    </source>
</evidence>
<dbReference type="Proteomes" id="UP001367676">
    <property type="component" value="Unassembled WGS sequence"/>
</dbReference>
<keyword evidence="2" id="KW-1185">Reference proteome</keyword>
<dbReference type="AlphaFoldDB" id="A0AAN9T7X6"/>
<proteinExistence type="predicted"/>